<dbReference type="Pfam" id="PF02682">
    <property type="entry name" value="CT_C_D"/>
    <property type="match status" value="1"/>
</dbReference>
<dbReference type="InterPro" id="IPR010016">
    <property type="entry name" value="PxpB"/>
</dbReference>
<dbReference type="AlphaFoldDB" id="A0A3B0TMR2"/>
<dbReference type="Gene3D" id="2.40.100.10">
    <property type="entry name" value="Cyclophilin-like"/>
    <property type="match status" value="1"/>
</dbReference>
<protein>
    <recommendedName>
        <fullName evidence="4">Carboxyltransferase domain-containing protein</fullName>
    </recommendedName>
</protein>
<dbReference type="InterPro" id="IPR029000">
    <property type="entry name" value="Cyclophilin-like_dom_sf"/>
</dbReference>
<accession>A0A3B0TMR2</accession>
<dbReference type="InterPro" id="IPR003833">
    <property type="entry name" value="CT_C_D"/>
</dbReference>
<evidence type="ECO:0000256" key="1">
    <source>
        <dbReference type="ARBA" id="ARBA00022741"/>
    </source>
</evidence>
<organism evidence="5">
    <name type="scientific">hydrothermal vent metagenome</name>
    <dbReference type="NCBI Taxonomy" id="652676"/>
    <lineage>
        <taxon>unclassified sequences</taxon>
        <taxon>metagenomes</taxon>
        <taxon>ecological metagenomes</taxon>
    </lineage>
</organism>
<dbReference type="Gene3D" id="3.30.1360.40">
    <property type="match status" value="1"/>
</dbReference>
<dbReference type="SUPFAM" id="SSF160467">
    <property type="entry name" value="PH0987 N-terminal domain-like"/>
    <property type="match status" value="1"/>
</dbReference>
<dbReference type="EMBL" id="UOEQ01000245">
    <property type="protein sequence ID" value="VAW19955.1"/>
    <property type="molecule type" value="Genomic_DNA"/>
</dbReference>
<dbReference type="SMART" id="SM00796">
    <property type="entry name" value="AHS1"/>
    <property type="match status" value="1"/>
</dbReference>
<dbReference type="PANTHER" id="PTHR34698">
    <property type="entry name" value="5-OXOPROLINASE SUBUNIT B"/>
    <property type="match status" value="1"/>
</dbReference>
<gene>
    <name evidence="5" type="ORF">MNBD_ALPHA11-880</name>
</gene>
<evidence type="ECO:0000259" key="4">
    <source>
        <dbReference type="SMART" id="SM00796"/>
    </source>
</evidence>
<name>A0A3B0TMR2_9ZZZZ</name>
<proteinExistence type="predicted"/>
<keyword evidence="3" id="KW-0067">ATP-binding</keyword>
<dbReference type="PANTHER" id="PTHR34698:SF2">
    <property type="entry name" value="5-OXOPROLINASE SUBUNIT B"/>
    <property type="match status" value="1"/>
</dbReference>
<evidence type="ECO:0000256" key="3">
    <source>
        <dbReference type="ARBA" id="ARBA00022840"/>
    </source>
</evidence>
<keyword evidence="2" id="KW-0378">Hydrolase</keyword>
<evidence type="ECO:0000313" key="5">
    <source>
        <dbReference type="EMBL" id="VAW19955.1"/>
    </source>
</evidence>
<keyword evidence="1" id="KW-0547">Nucleotide-binding</keyword>
<feature type="domain" description="Carboxyltransferase" evidence="4">
    <location>
        <begin position="22"/>
        <end position="223"/>
    </location>
</feature>
<evidence type="ECO:0000256" key="2">
    <source>
        <dbReference type="ARBA" id="ARBA00022801"/>
    </source>
</evidence>
<dbReference type="SUPFAM" id="SSF50891">
    <property type="entry name" value="Cyclophilin-like"/>
    <property type="match status" value="1"/>
</dbReference>
<dbReference type="GO" id="GO:0005524">
    <property type="term" value="F:ATP binding"/>
    <property type="evidence" value="ECO:0007669"/>
    <property type="project" value="UniProtKB-KW"/>
</dbReference>
<dbReference type="GO" id="GO:0016787">
    <property type="term" value="F:hydrolase activity"/>
    <property type="evidence" value="ECO:0007669"/>
    <property type="project" value="UniProtKB-KW"/>
</dbReference>
<sequence length="237" mass="25611">MNCKQVSDDNISIKSNTEEPKTLLVPLGDRALLIKFGDSLDEEINQRAVLAAKIVKTAKIPGVLEVCPTLVSVLVRYDPQSLGYMQLCDQIRMALVNLGHSDAPKRNQFTISIEYGGELGPDLEESAARCSLSVAEFIKAHNGSKLHVLATGFAPGFVYCGLHKPQLHIPRRTKLHTKVAPGSVLFAAGQTAITATHVPTGWNVIGHTNFSNFDAADNPPTKLRPGDEISFVSVATE</sequence>
<reference evidence="5" key="1">
    <citation type="submission" date="2018-06" db="EMBL/GenBank/DDBJ databases">
        <authorList>
            <person name="Zhirakovskaya E."/>
        </authorList>
    </citation>
    <scope>NUCLEOTIDE SEQUENCE</scope>
</reference>